<accession>A0A412FMU4</accession>
<reference evidence="5 6" key="1">
    <citation type="submission" date="2018-08" db="EMBL/GenBank/DDBJ databases">
        <title>A genome reference for cultivated species of the human gut microbiota.</title>
        <authorList>
            <person name="Zou Y."/>
            <person name="Xue W."/>
            <person name="Luo G."/>
        </authorList>
    </citation>
    <scope>NUCLEOTIDE SEQUENCE [LARGE SCALE GENOMIC DNA]</scope>
    <source>
        <strain evidence="5 6">AF24-29LB</strain>
    </source>
</reference>
<organism evidence="5 6">
    <name type="scientific">Bacteroides caccae</name>
    <dbReference type="NCBI Taxonomy" id="47678"/>
    <lineage>
        <taxon>Bacteria</taxon>
        <taxon>Pseudomonadati</taxon>
        <taxon>Bacteroidota</taxon>
        <taxon>Bacteroidia</taxon>
        <taxon>Bacteroidales</taxon>
        <taxon>Bacteroidaceae</taxon>
        <taxon>Bacteroides</taxon>
    </lineage>
</organism>
<dbReference type="InterPro" id="IPR001650">
    <property type="entry name" value="Helicase_C-like"/>
</dbReference>
<proteinExistence type="predicted"/>
<evidence type="ECO:0000256" key="2">
    <source>
        <dbReference type="ARBA" id="ARBA00022691"/>
    </source>
</evidence>
<dbReference type="PROSITE" id="PS00092">
    <property type="entry name" value="N6_MTASE"/>
    <property type="match status" value="1"/>
</dbReference>
<evidence type="ECO:0000259" key="3">
    <source>
        <dbReference type="PROSITE" id="PS51192"/>
    </source>
</evidence>
<dbReference type="GO" id="GO:0005524">
    <property type="term" value="F:ATP binding"/>
    <property type="evidence" value="ECO:0007669"/>
    <property type="project" value="InterPro"/>
</dbReference>
<dbReference type="InterPro" id="IPR006935">
    <property type="entry name" value="Helicase/UvrB_N"/>
</dbReference>
<dbReference type="GO" id="GO:0032259">
    <property type="term" value="P:methylation"/>
    <property type="evidence" value="ECO:0007669"/>
    <property type="project" value="UniProtKB-KW"/>
</dbReference>
<dbReference type="GO" id="GO:0016787">
    <property type="term" value="F:hydrolase activity"/>
    <property type="evidence" value="ECO:0007669"/>
    <property type="project" value="InterPro"/>
</dbReference>
<dbReference type="PROSITE" id="PS51192">
    <property type="entry name" value="HELICASE_ATP_BIND_1"/>
    <property type="match status" value="1"/>
</dbReference>
<name>A0A412FMU4_9BACE</name>
<keyword evidence="1 5" id="KW-0489">Methyltransferase</keyword>
<dbReference type="SUPFAM" id="SSF52540">
    <property type="entry name" value="P-loop containing nucleoside triphosphate hydrolases"/>
    <property type="match status" value="2"/>
</dbReference>
<dbReference type="InterPro" id="IPR002052">
    <property type="entry name" value="DNA_methylase_N6_adenine_CS"/>
</dbReference>
<evidence type="ECO:0000313" key="5">
    <source>
        <dbReference type="EMBL" id="RGR69454.1"/>
    </source>
</evidence>
<gene>
    <name evidence="5" type="ORF">DWY26_14210</name>
</gene>
<evidence type="ECO:0000256" key="1">
    <source>
        <dbReference type="ARBA" id="ARBA00022603"/>
    </source>
</evidence>
<dbReference type="SUPFAM" id="SSF53335">
    <property type="entry name" value="S-adenosyl-L-methionine-dependent methyltransferases"/>
    <property type="match status" value="1"/>
</dbReference>
<comment type="caution">
    <text evidence="5">The sequence shown here is derived from an EMBL/GenBank/DDBJ whole genome shotgun (WGS) entry which is preliminary data.</text>
</comment>
<sequence>MYAIIPQQIPQDKRAEVNEKILFAINSGKDLIPAESIYNCYTGVGGLHNLRQSDFASYHEYARAKKEFELGQFFTPHEICWEMVDVLSPTSSEMVLDMCCGMGNFFNHLPNRHNTYGFDIDGKAVAVARYLYPDAHIEKCDIQQYRPEQRFDIIIGNPPFNLKFDFRLSQEYYMDKAYDLLNPAGILMIVVPSSFMQSEFWEKRRITDINDKFSFIGQCGLAPHAFTSVGVDNFNTKVMVFLRHSRHIGMQPYNADEFVTREELKERVMQAREMKHRLRFDLMRETSRIDKEELEQFEYKLAKYMYELKAHASLNRHIDKATALVTKFRNQKPPENATNEQVKEWEHKKLTTAKVLAVIRKYITTQNVVPRKEIALVKTSYGFKLKAYAPRLLDKVEHKAAGINSLILERTALPEPEFLTEANIRQLKAARKFIARKQRQYDIQNREFPDMQPDPKPAEYLDNATFVNKDYETCQFTHLQKHDLNLVLQKRYALLNWQQGSGKTAAAYHRAKYLLKFRKVRNVVILAPAIAINMTWDAFLKTNKEQYRVIRTSKDLEDVPEGIFLIVSTSMLGKLKRGLARFIKLRNRKLCLVFDESDEITNPNSQRTKYVLCLFRRLKYKLLDTGTTTRNNISELYSQFELLYNNSVNMICRCDRIYRENKEREIESESNSYYGEPFPAFRGHVLFKACHCPGKASVFGIEKQNQDVYNKDELFSLIARTIITRKFKDFAGEKYKVRMHTVTPSDGEHEVYRVIIEEFCRICELYYNSTGDTRKEAGLRLMRQIKLLIKACSVPHLIEGYSGDPYPGKTRYIHKLVRKIPGKVAIGCTSIAAFDLYRQYFEEHFPERPLFIVRGDVSFRKRQEIVSRFDATINGVLICTQQSLSSSVNIPSCNDVILESLQWNIPRMEQYYFRFIRLDSRDTKNVHFITYEDSVEQNLMALVLTKERLNEFIKSGEVKEQSEIFDEFDITMSVIDSLLIRTQDSEGKIHISWGSQRIANRP</sequence>
<dbReference type="EMBL" id="QRUO01000013">
    <property type="protein sequence ID" value="RGR69454.1"/>
    <property type="molecule type" value="Genomic_DNA"/>
</dbReference>
<dbReference type="CDD" id="cd02440">
    <property type="entry name" value="AdoMet_MTases"/>
    <property type="match status" value="1"/>
</dbReference>
<dbReference type="Gene3D" id="3.40.50.150">
    <property type="entry name" value="Vaccinia Virus protein VP39"/>
    <property type="match status" value="1"/>
</dbReference>
<feature type="domain" description="Helicase C-terminal" evidence="4">
    <location>
        <begin position="812"/>
        <end position="964"/>
    </location>
</feature>
<dbReference type="Pfam" id="PF04851">
    <property type="entry name" value="ResIII"/>
    <property type="match status" value="1"/>
</dbReference>
<protein>
    <submittedName>
        <fullName evidence="5">Methyltransferase domain-containing protein</fullName>
    </submittedName>
</protein>
<dbReference type="GO" id="GO:0009307">
    <property type="term" value="P:DNA restriction-modification system"/>
    <property type="evidence" value="ECO:0007669"/>
    <property type="project" value="UniProtKB-KW"/>
</dbReference>
<keyword evidence="5" id="KW-0808">Transferase</keyword>
<dbReference type="Gene3D" id="3.40.50.300">
    <property type="entry name" value="P-loop containing nucleotide triphosphate hydrolases"/>
    <property type="match status" value="2"/>
</dbReference>
<dbReference type="InterPro" id="IPR029063">
    <property type="entry name" value="SAM-dependent_MTases_sf"/>
</dbReference>
<dbReference type="InterPro" id="IPR014001">
    <property type="entry name" value="Helicase_ATP-bd"/>
</dbReference>
<evidence type="ECO:0000313" key="6">
    <source>
        <dbReference type="Proteomes" id="UP000284205"/>
    </source>
</evidence>
<keyword evidence="2" id="KW-0949">S-adenosyl-L-methionine</keyword>
<dbReference type="SMART" id="SM00487">
    <property type="entry name" value="DEXDc"/>
    <property type="match status" value="1"/>
</dbReference>
<dbReference type="Pfam" id="PF05175">
    <property type="entry name" value="MTS"/>
    <property type="match status" value="1"/>
</dbReference>
<dbReference type="GO" id="GO:0003677">
    <property type="term" value="F:DNA binding"/>
    <property type="evidence" value="ECO:0007669"/>
    <property type="project" value="InterPro"/>
</dbReference>
<dbReference type="InterPro" id="IPR027417">
    <property type="entry name" value="P-loop_NTPase"/>
</dbReference>
<dbReference type="PROSITE" id="PS51194">
    <property type="entry name" value="HELICASE_CTER"/>
    <property type="match status" value="1"/>
</dbReference>
<feature type="domain" description="Helicase ATP-binding" evidence="3">
    <location>
        <begin position="484"/>
        <end position="646"/>
    </location>
</feature>
<dbReference type="PRINTS" id="PR00507">
    <property type="entry name" value="N12N6MTFRASE"/>
</dbReference>
<dbReference type="RefSeq" id="WP_118404222.1">
    <property type="nucleotide sequence ID" value="NZ_JAQCWB010000011.1"/>
</dbReference>
<dbReference type="Proteomes" id="UP000284205">
    <property type="component" value="Unassembled WGS sequence"/>
</dbReference>
<dbReference type="GO" id="GO:0008170">
    <property type="term" value="F:N-methyltransferase activity"/>
    <property type="evidence" value="ECO:0007669"/>
    <property type="project" value="InterPro"/>
</dbReference>
<dbReference type="InterPro" id="IPR007848">
    <property type="entry name" value="Small_mtfrase_dom"/>
</dbReference>
<dbReference type="Pfam" id="PF00271">
    <property type="entry name" value="Helicase_C"/>
    <property type="match status" value="1"/>
</dbReference>
<dbReference type="AlphaFoldDB" id="A0A412FMU4"/>
<evidence type="ECO:0000259" key="4">
    <source>
        <dbReference type="PROSITE" id="PS51194"/>
    </source>
</evidence>